<dbReference type="InterPro" id="IPR003034">
    <property type="entry name" value="SAP_dom"/>
</dbReference>
<dbReference type="Pfam" id="PF12684">
    <property type="entry name" value="DUF3799"/>
    <property type="match status" value="1"/>
</dbReference>
<dbReference type="InterPro" id="IPR011604">
    <property type="entry name" value="PDDEXK-like_dom_sf"/>
</dbReference>
<dbReference type="EMBL" id="FWFU01000001">
    <property type="protein sequence ID" value="SLN11028.1"/>
    <property type="molecule type" value="Genomic_DNA"/>
</dbReference>
<dbReference type="InterPro" id="IPR036361">
    <property type="entry name" value="SAP_dom_sf"/>
</dbReference>
<dbReference type="SUPFAM" id="SSF68906">
    <property type="entry name" value="SAP domain"/>
    <property type="match status" value="1"/>
</dbReference>
<dbReference type="SMART" id="SM00513">
    <property type="entry name" value="SAP"/>
    <property type="match status" value="1"/>
</dbReference>
<gene>
    <name evidence="3" type="primary">recE</name>
    <name evidence="3" type="ORF">ROH8110_00052</name>
</gene>
<dbReference type="PROSITE" id="PS50800">
    <property type="entry name" value="SAP"/>
    <property type="match status" value="1"/>
</dbReference>
<sequence>MNTGTQDHPLGIFAGKSNADYHGGPGKSKSTLDLVRRSLAHFKHAQDSTDEREETAAMLLGSATHCAALEPDEFEKEYALPFDASEWPDALATTDEIKARLKDHGLKISGRKDELIERLREADPGVQILDDLKAMHAEEADGKTILTPAQWRDVVGMRDAVREHPRIRKLLTNPRGKAELSAYWIDEETGLLCRCRPDWWVGDVVFDLKTTDDAREHSFERSIEKFRYYVQAPFYLDGLRKAIEQGDEPLPEGLEVPRHFVFGAIEKKAPYLTAVYVLEPESMEIGRREIREDLSALADAIGRDDWPGYSRDIKPIGLPAWRLRQEEMEDEQGVFVQ</sequence>
<name>A0A1X6Y540_9RHOB</name>
<feature type="region of interest" description="Disordered" evidence="1">
    <location>
        <begin position="1"/>
        <end position="28"/>
    </location>
</feature>
<evidence type="ECO:0000256" key="1">
    <source>
        <dbReference type="SAM" id="MobiDB-lite"/>
    </source>
</evidence>
<dbReference type="EC" id="3.1.11.-" evidence="3"/>
<keyword evidence="4" id="KW-1185">Reference proteome</keyword>
<dbReference type="Gene3D" id="1.10.720.30">
    <property type="entry name" value="SAP domain"/>
    <property type="match status" value="1"/>
</dbReference>
<dbReference type="OrthoDB" id="3292504at2"/>
<dbReference type="RefSeq" id="WP_085815800.1">
    <property type="nucleotide sequence ID" value="NZ_FWFU01000001.1"/>
</dbReference>
<reference evidence="3 4" key="1">
    <citation type="submission" date="2017-03" db="EMBL/GenBank/DDBJ databases">
        <authorList>
            <person name="Afonso C.L."/>
            <person name="Miller P.J."/>
            <person name="Scott M.A."/>
            <person name="Spackman E."/>
            <person name="Goraichik I."/>
            <person name="Dimitrov K.M."/>
            <person name="Suarez D.L."/>
            <person name="Swayne D.E."/>
        </authorList>
    </citation>
    <scope>NUCLEOTIDE SEQUENCE [LARGE SCALE GENOMIC DNA]</scope>
    <source>
        <strain evidence="3 4">CECT 8110</strain>
    </source>
</reference>
<dbReference type="AlphaFoldDB" id="A0A1X6Y540"/>
<evidence type="ECO:0000259" key="2">
    <source>
        <dbReference type="PROSITE" id="PS50800"/>
    </source>
</evidence>
<accession>A0A1X6Y540</accession>
<evidence type="ECO:0000313" key="3">
    <source>
        <dbReference type="EMBL" id="SLN11028.1"/>
    </source>
</evidence>
<evidence type="ECO:0000313" key="4">
    <source>
        <dbReference type="Proteomes" id="UP000193207"/>
    </source>
</evidence>
<keyword evidence="3" id="KW-0378">Hydrolase</keyword>
<dbReference type="InterPro" id="IPR024432">
    <property type="entry name" value="Put_RecE_PDDEXK-like_dom"/>
</dbReference>
<proteinExistence type="predicted"/>
<protein>
    <submittedName>
        <fullName evidence="3">Exodeoxyribonuclease 8</fullName>
        <ecNumber evidence="3">3.1.11.-</ecNumber>
    </submittedName>
</protein>
<organism evidence="3 4">
    <name type="scientific">Roseovarius halotolerans</name>
    <dbReference type="NCBI Taxonomy" id="505353"/>
    <lineage>
        <taxon>Bacteria</taxon>
        <taxon>Pseudomonadati</taxon>
        <taxon>Pseudomonadota</taxon>
        <taxon>Alphaproteobacteria</taxon>
        <taxon>Rhodobacterales</taxon>
        <taxon>Roseobacteraceae</taxon>
        <taxon>Roseovarius</taxon>
    </lineage>
</organism>
<feature type="domain" description="SAP" evidence="2">
    <location>
        <begin position="89"/>
        <end position="123"/>
    </location>
</feature>
<dbReference type="GO" id="GO:0016787">
    <property type="term" value="F:hydrolase activity"/>
    <property type="evidence" value="ECO:0007669"/>
    <property type="project" value="UniProtKB-KW"/>
</dbReference>
<dbReference type="Gene3D" id="3.90.320.10">
    <property type="match status" value="1"/>
</dbReference>
<dbReference type="Proteomes" id="UP000193207">
    <property type="component" value="Unassembled WGS sequence"/>
</dbReference>